<sequence>MLTFPIYWDQVPNSKMIVEDWKIGWKVKKGMGEEEILVTREEIKGIVKRFMDLESEEGKDIRRQAREIRDICRQAVRKGGSSYSNIQAFISDLSSYEKHLTLLSTLLQEIINSHRELKRIKEEERMSTVKLERKPVCHVMALPYPGRGHINPMMNFCKLLSSKKPDILITFVITEEWQGFIGSDAKPDNIRFSTLPNVIPSELVRATNFPGFVEAVNTELEGPFDQLLLERDLQQPVNVIVADPFLVWAVRVGNGRNIPVASFWPMSASVFTVFHHFELLKQNGHFPVDVLERGDEVIDYIPGISTTRIADLPTILYGNDRQLLHRAMETISSMYKAQYILSTSIYELESQVFDNLKAKLPIPVYPIGPTIPYFQLSESSSILHDGLSYLHWLDSQPKASVLYISMGSFLSVSQTQMDELVFGVRDSGVRFLWVARGDASRLKESVGDVGLVVPWCDQLRVFCHDSIGGFWSHCGWSSTIEAVYAGLPVLTCPIFWDQVPNSRQIVDDWKIGYRVKKNEGAEHLVTREEIAQLVRRFMDLESNEGKKMRKRAKQLQKTCQEAIAKASIFSLQSSREKWAQRKLRQSVCHVVALPYQGRGHINPMMNLCKLLSSKNPLLLITFVVTEEWHGFIESDRKLDNIRLVTIPNVIPSENGRAKDFAAFLEAVWTKMEAPVEQLLDGLEPPVTAIVADTFLVWALRVGNRRNIPVASLWTPSPTLFSMLHHFELFKENGHFPLDVSGALQTSYKREMGTMKVEPITVCHLVALPYPGRGHINPMMNLCKQLSSKNPQLFITFVVTEEWRGFIESNPKPENIRLATIPNVIPSEHGRAKDFAAFVEAVWTKLEAPVEQLMDGLEQPVTAIVADTFLVWALRIGNRRNIPVASLWTQSPTMFSVLHHFELFKENGHFALDVSERGDEIVEYIPGVSTTCIADLPAIFFTDDPKVLHKAIEVISEAEKAKYLLFTSVYELDPQVFEALKAKFAFPIYPIGPSIPHFELSKTLPTNQNDIDYLHWLDSQPKKSVLYISMGSFLSVSKSQMDEIVAGVKSSGVRVFWVARVDACELRDFVGDLGLVVPWCDQLRVLCHDSIGGFWSHCGWNSTLEAVYAGLPILTFPIFWDQIPNGKQIVEDWRIGYRVKKKAGVELLVSSEEIGEIVKKFMDVESEGGKDLRERAKQLQEICRGAIANASKFSNKGEIGTAKVETITVYHVVALPYLGRGHINPMMNLCKLLSSKNPQLLITFVITEEWHGFIESDPKPDNIRLATIPNVIPFEHSCAKDFDAFCKRKNIFSWLIYNIIMLHDVKCYVKIAERGDEMVEYIPGVSTTSLQIYLQHHQNVVPKALEAVAQVVEKAQYLLFTSVYELDPQVFEAFKATFAFPIYPTGPSIPHFELSKTLPTNQNDIDYLHWLDSQPKKSVLYISRGSFRSVSKSQMDEIAAAVKSSCVRVFWVARGDASEWRDCVGDLGSGEMGTGEAEPITVCHVVALPTPGRGHINPMMNLCKLLSSKNPQLLITFVVTEEWHGLIESDPKPDNIRLATIPNVLPSEHGRANHFAAFAEAVWTKLEAPVEQLMDGLEQPVTAIVADTFLVWALRIGIRRNIPVASLWTQSPTMFSLLHHFELFKENGHSPLDVSEEAIFLA</sequence>
<evidence type="ECO:0000313" key="4">
    <source>
        <dbReference type="EMBL" id="RXH84926.1"/>
    </source>
</evidence>
<dbReference type="SUPFAM" id="SSF53756">
    <property type="entry name" value="UDP-Glycosyltransferase/glycogen phosphorylase"/>
    <property type="match status" value="6"/>
</dbReference>
<evidence type="ECO:0000313" key="5">
    <source>
        <dbReference type="Proteomes" id="UP000290289"/>
    </source>
</evidence>
<dbReference type="Pfam" id="PF00201">
    <property type="entry name" value="UDPGT"/>
    <property type="match status" value="2"/>
</dbReference>
<name>A0A498INJ2_MALDO</name>
<evidence type="ECO:0008006" key="6">
    <source>
        <dbReference type="Google" id="ProtNLM"/>
    </source>
</evidence>
<dbReference type="CDD" id="cd03784">
    <property type="entry name" value="GT1_Gtf-like"/>
    <property type="match status" value="2"/>
</dbReference>
<dbReference type="PANTHER" id="PTHR11926">
    <property type="entry name" value="GLUCOSYL/GLUCURONOSYL TRANSFERASES"/>
    <property type="match status" value="1"/>
</dbReference>
<dbReference type="InterPro" id="IPR002213">
    <property type="entry name" value="UDP_glucos_trans"/>
</dbReference>
<dbReference type="GO" id="GO:0080043">
    <property type="term" value="F:quercetin 3-O-glucosyltransferase activity"/>
    <property type="evidence" value="ECO:0007669"/>
    <property type="project" value="TreeGrafter"/>
</dbReference>
<organism evidence="4 5">
    <name type="scientific">Malus domestica</name>
    <name type="common">Apple</name>
    <name type="synonym">Pyrus malus</name>
    <dbReference type="NCBI Taxonomy" id="3750"/>
    <lineage>
        <taxon>Eukaryota</taxon>
        <taxon>Viridiplantae</taxon>
        <taxon>Streptophyta</taxon>
        <taxon>Embryophyta</taxon>
        <taxon>Tracheophyta</taxon>
        <taxon>Spermatophyta</taxon>
        <taxon>Magnoliopsida</taxon>
        <taxon>eudicotyledons</taxon>
        <taxon>Gunneridae</taxon>
        <taxon>Pentapetalae</taxon>
        <taxon>rosids</taxon>
        <taxon>fabids</taxon>
        <taxon>Rosales</taxon>
        <taxon>Rosaceae</taxon>
        <taxon>Amygdaloideae</taxon>
        <taxon>Maleae</taxon>
        <taxon>Malus</taxon>
    </lineage>
</organism>
<evidence type="ECO:0000256" key="1">
    <source>
        <dbReference type="ARBA" id="ARBA00009995"/>
    </source>
</evidence>
<dbReference type="FunFam" id="3.40.50.2000:FF:000060">
    <property type="entry name" value="Glycosyltransferase"/>
    <property type="match status" value="1"/>
</dbReference>
<keyword evidence="3" id="KW-0808">Transferase</keyword>
<keyword evidence="5" id="KW-1185">Reference proteome</keyword>
<gene>
    <name evidence="4" type="ORF">DVH24_041694</name>
</gene>
<keyword evidence="2" id="KW-0328">Glycosyltransferase</keyword>
<dbReference type="Gene3D" id="3.40.50.2000">
    <property type="entry name" value="Glycogen Phosphorylase B"/>
    <property type="match status" value="10"/>
</dbReference>
<protein>
    <recommendedName>
        <fullName evidence="6">UDP-glycosyltransferases domain-containing protein</fullName>
    </recommendedName>
</protein>
<dbReference type="EMBL" id="RDQH01000337">
    <property type="protein sequence ID" value="RXH84926.1"/>
    <property type="molecule type" value="Genomic_DNA"/>
</dbReference>
<comment type="caution">
    <text evidence="4">The sequence shown here is derived from an EMBL/GenBank/DDBJ whole genome shotgun (WGS) entry which is preliminary data.</text>
</comment>
<dbReference type="PANTHER" id="PTHR11926:SF774">
    <property type="entry name" value="UDP-GLYCOSYLTRANSFERASE 85A1-RELATED"/>
    <property type="match status" value="1"/>
</dbReference>
<dbReference type="FunFam" id="3.40.50.2000:FF:000152">
    <property type="entry name" value="Glycosyltransferase"/>
    <property type="match status" value="2"/>
</dbReference>
<dbReference type="FunFam" id="3.40.50.2000:FF:000138">
    <property type="entry name" value="Glycosyltransferase"/>
    <property type="match status" value="1"/>
</dbReference>
<proteinExistence type="inferred from homology"/>
<evidence type="ECO:0000256" key="2">
    <source>
        <dbReference type="ARBA" id="ARBA00022676"/>
    </source>
</evidence>
<reference evidence="4 5" key="1">
    <citation type="submission" date="2018-10" db="EMBL/GenBank/DDBJ databases">
        <title>A high-quality apple genome assembly.</title>
        <authorList>
            <person name="Hu J."/>
        </authorList>
    </citation>
    <scope>NUCLEOTIDE SEQUENCE [LARGE SCALE GENOMIC DNA]</scope>
    <source>
        <strain evidence="5">cv. HFTH1</strain>
        <tissue evidence="4">Young leaf</tissue>
    </source>
</reference>
<dbReference type="Proteomes" id="UP000290289">
    <property type="component" value="Chromosome 11"/>
</dbReference>
<dbReference type="GO" id="GO:0080044">
    <property type="term" value="F:quercetin 7-O-glucosyltransferase activity"/>
    <property type="evidence" value="ECO:0007669"/>
    <property type="project" value="TreeGrafter"/>
</dbReference>
<accession>A0A498INJ2</accession>
<comment type="similarity">
    <text evidence="1">Belongs to the UDP-glycosyltransferase family.</text>
</comment>
<evidence type="ECO:0000256" key="3">
    <source>
        <dbReference type="ARBA" id="ARBA00022679"/>
    </source>
</evidence>